<dbReference type="EMBL" id="MU005606">
    <property type="protein sequence ID" value="KAF2679056.1"/>
    <property type="molecule type" value="Genomic_DNA"/>
</dbReference>
<keyword evidence="2" id="KW-1185">Reference proteome</keyword>
<sequence length="82" mass="8901">MVVVLLSAANQAVWSSPKSKAASRGCAPPMNRTQGDDMAAIQRAQPSPRRLYIFADAPVRAAKYTYNTSHKSRAHCGFFACT</sequence>
<dbReference type="Proteomes" id="UP000799291">
    <property type="component" value="Unassembled WGS sequence"/>
</dbReference>
<gene>
    <name evidence="1" type="ORF">K458DRAFT_119680</name>
</gene>
<accession>A0A6G1ILE2</accession>
<proteinExistence type="predicted"/>
<evidence type="ECO:0000313" key="2">
    <source>
        <dbReference type="Proteomes" id="UP000799291"/>
    </source>
</evidence>
<name>A0A6G1ILE2_9PLEO</name>
<reference evidence="1" key="1">
    <citation type="journal article" date="2020" name="Stud. Mycol.">
        <title>101 Dothideomycetes genomes: a test case for predicting lifestyles and emergence of pathogens.</title>
        <authorList>
            <person name="Haridas S."/>
            <person name="Albert R."/>
            <person name="Binder M."/>
            <person name="Bloem J."/>
            <person name="Labutti K."/>
            <person name="Salamov A."/>
            <person name="Andreopoulos B."/>
            <person name="Baker S."/>
            <person name="Barry K."/>
            <person name="Bills G."/>
            <person name="Bluhm B."/>
            <person name="Cannon C."/>
            <person name="Castanera R."/>
            <person name="Culley D."/>
            <person name="Daum C."/>
            <person name="Ezra D."/>
            <person name="Gonzalez J."/>
            <person name="Henrissat B."/>
            <person name="Kuo A."/>
            <person name="Liang C."/>
            <person name="Lipzen A."/>
            <person name="Lutzoni F."/>
            <person name="Magnuson J."/>
            <person name="Mondo S."/>
            <person name="Nolan M."/>
            <person name="Ohm R."/>
            <person name="Pangilinan J."/>
            <person name="Park H.-J."/>
            <person name="Ramirez L."/>
            <person name="Alfaro M."/>
            <person name="Sun H."/>
            <person name="Tritt A."/>
            <person name="Yoshinaga Y."/>
            <person name="Zwiers L.-H."/>
            <person name="Turgeon B."/>
            <person name="Goodwin S."/>
            <person name="Spatafora J."/>
            <person name="Crous P."/>
            <person name="Grigoriev I."/>
        </authorList>
    </citation>
    <scope>NUCLEOTIDE SEQUENCE</scope>
    <source>
        <strain evidence="1">CBS 122367</strain>
    </source>
</reference>
<organism evidence="1 2">
    <name type="scientific">Lentithecium fluviatile CBS 122367</name>
    <dbReference type="NCBI Taxonomy" id="1168545"/>
    <lineage>
        <taxon>Eukaryota</taxon>
        <taxon>Fungi</taxon>
        <taxon>Dikarya</taxon>
        <taxon>Ascomycota</taxon>
        <taxon>Pezizomycotina</taxon>
        <taxon>Dothideomycetes</taxon>
        <taxon>Pleosporomycetidae</taxon>
        <taxon>Pleosporales</taxon>
        <taxon>Massarineae</taxon>
        <taxon>Lentitheciaceae</taxon>
        <taxon>Lentithecium</taxon>
    </lineage>
</organism>
<dbReference type="AlphaFoldDB" id="A0A6G1ILE2"/>
<protein>
    <submittedName>
        <fullName evidence="1">Uncharacterized protein</fullName>
    </submittedName>
</protein>
<evidence type="ECO:0000313" key="1">
    <source>
        <dbReference type="EMBL" id="KAF2679056.1"/>
    </source>
</evidence>